<dbReference type="Pfam" id="PF05257">
    <property type="entry name" value="CHAP"/>
    <property type="match status" value="1"/>
</dbReference>
<evidence type="ECO:0000259" key="3">
    <source>
        <dbReference type="Pfam" id="PF05257"/>
    </source>
</evidence>
<feature type="domain" description="Peptidase C51" evidence="3">
    <location>
        <begin position="453"/>
        <end position="532"/>
    </location>
</feature>
<evidence type="ECO:0000256" key="1">
    <source>
        <dbReference type="SAM" id="MobiDB-lite"/>
    </source>
</evidence>
<dbReference type="InterPro" id="IPR007921">
    <property type="entry name" value="CHAP_dom"/>
</dbReference>
<accession>A0A5B2WPF3</accession>
<comment type="caution">
    <text evidence="4">The sequence shown here is derived from an EMBL/GenBank/DDBJ whole genome shotgun (WGS) entry which is preliminary data.</text>
</comment>
<dbReference type="Gene3D" id="3.90.1720.10">
    <property type="entry name" value="endopeptidase domain like (from Nostoc punctiforme)"/>
    <property type="match status" value="1"/>
</dbReference>
<reference evidence="4 5" key="2">
    <citation type="submission" date="2019-09" db="EMBL/GenBank/DDBJ databases">
        <authorList>
            <person name="Jin C."/>
        </authorList>
    </citation>
    <scope>NUCLEOTIDE SEQUENCE [LARGE SCALE GENOMIC DNA]</scope>
    <source>
        <strain evidence="4 5">AN110305</strain>
    </source>
</reference>
<feature type="chain" id="PRO_5023140940" evidence="2">
    <location>
        <begin position="41"/>
        <end position="811"/>
    </location>
</feature>
<feature type="compositionally biased region" description="Low complexity" evidence="1">
    <location>
        <begin position="397"/>
        <end position="407"/>
    </location>
</feature>
<evidence type="ECO:0000313" key="4">
    <source>
        <dbReference type="EMBL" id="KAA2252808.1"/>
    </source>
</evidence>
<dbReference type="RefSeq" id="WP_149854018.1">
    <property type="nucleotide sequence ID" value="NZ_VUOB01000072.1"/>
</dbReference>
<dbReference type="PROSITE" id="PS51257">
    <property type="entry name" value="PROKAR_LIPOPROTEIN"/>
    <property type="match status" value="1"/>
</dbReference>
<keyword evidence="5" id="KW-1185">Reference proteome</keyword>
<organism evidence="4 5">
    <name type="scientific">Solihabitans fulvus</name>
    <dbReference type="NCBI Taxonomy" id="1892852"/>
    <lineage>
        <taxon>Bacteria</taxon>
        <taxon>Bacillati</taxon>
        <taxon>Actinomycetota</taxon>
        <taxon>Actinomycetes</taxon>
        <taxon>Pseudonocardiales</taxon>
        <taxon>Pseudonocardiaceae</taxon>
        <taxon>Solihabitans</taxon>
    </lineage>
</organism>
<dbReference type="EMBL" id="VUOB01000072">
    <property type="protein sequence ID" value="KAA2252808.1"/>
    <property type="molecule type" value="Genomic_DNA"/>
</dbReference>
<proteinExistence type="predicted"/>
<feature type="region of interest" description="Disordered" evidence="1">
    <location>
        <begin position="390"/>
        <end position="418"/>
    </location>
</feature>
<keyword evidence="2" id="KW-0732">Signal</keyword>
<feature type="signal peptide" evidence="2">
    <location>
        <begin position="1"/>
        <end position="40"/>
    </location>
</feature>
<dbReference type="SUPFAM" id="SSF54001">
    <property type="entry name" value="Cysteine proteinases"/>
    <property type="match status" value="1"/>
</dbReference>
<dbReference type="Proteomes" id="UP000323454">
    <property type="component" value="Unassembled WGS sequence"/>
</dbReference>
<dbReference type="AlphaFoldDB" id="A0A5B2WPF3"/>
<dbReference type="InterPro" id="IPR038765">
    <property type="entry name" value="Papain-like_cys_pep_sf"/>
</dbReference>
<dbReference type="OrthoDB" id="9815928at2"/>
<name>A0A5B2WPF3_9PSEU</name>
<evidence type="ECO:0000256" key="2">
    <source>
        <dbReference type="SAM" id="SignalP"/>
    </source>
</evidence>
<reference evidence="4 5" key="1">
    <citation type="submission" date="2019-09" db="EMBL/GenBank/DDBJ databases">
        <title>Goodfellowia gen. nov., a new genus of the Pseudonocardineae related to Actinoalloteichus, containing Goodfellowia coeruleoviolacea gen. nov., comb. nov. gen. nov., comb. nov.</title>
        <authorList>
            <person name="Labeda D."/>
        </authorList>
    </citation>
    <scope>NUCLEOTIDE SEQUENCE [LARGE SCALE GENOMIC DNA]</scope>
    <source>
        <strain evidence="4 5">AN110305</strain>
    </source>
</reference>
<evidence type="ECO:0000313" key="5">
    <source>
        <dbReference type="Proteomes" id="UP000323454"/>
    </source>
</evidence>
<protein>
    <submittedName>
        <fullName evidence="4">NlpC/P60 family protein</fullName>
    </submittedName>
</protein>
<sequence length="811" mass="85810">MFRHRRSRRAGAATRAAAALVAALSCTGALLVGLAGMAQADTNGPFPAKTAIDGRGSMNPDDRVVPDAYVAGAAVYLTCQDTGPAVNGSTTWDYTTDRLWIPDTYVKTGVDGFVSGVPRCLAIGVDGHANAGSPQGPYPAKADIDGRGSMNVDDRVRTDAYLQGSGIYLKCQDTGPVVNGSPIWDYTANGYWIPDTYVKTGADAFIPGVPLCSSLGIDGHAAGNAGGGRQFYAKTTLNGYAGKSLSSAKTVDRYAGGSYVTIVCQAYGETNYGGSAIWDRTTDGLWVADYYVKTNSTGFVLGRCDNDGPAGGGGSGSYLVETTLNGYAGKSLSSAKTEDKYPGGSTIAIVCQAYGEFNYGGSAVWDKTTDGLWVADYYIKTGATDIVLGRCDNDPKPTGGDSGNPSTPTSPPPGSVQSSAIRNTIVAAANSQLGLHEWGDNCNPFGRDGVKCGDPWCSMFASWTWRQAGIDVYLPYSGDFYWWGKQHGTLRAKNEVQPGDLVLFGSGPSSSNHVGVVVEVQPDGQIISVEGNWGNKVSRVGPYSALFPSPTHENIFAVVAPVDDHPSQLKVNPAYTEAMNRYINPYLDGDHAHGHFQVGGGGVDSDLFLARAVIHGGDNVSELFTMDRDGWSDKVVDSGRAVIAWEPKSGQVGLDVSQSCISGVSAGCKSPLDIKNTGVDGIPLGTECGTDGFPHPWCNAHYDYNKVGVSGGAAGVFVRYQLADSYTSIPAIGGWGNVGAIDGTINIIQDSNGYFRVSLTSDQYPSWEIIRVPHYNTTGNYETHLFGTREQRTLRYLDTRAFGQVTSTWNG</sequence>
<gene>
    <name evidence="4" type="ORF">F0L68_34135</name>
</gene>